<keyword evidence="9" id="KW-1185">Reference proteome</keyword>
<keyword evidence="2" id="KW-0964">Secreted</keyword>
<dbReference type="Pfam" id="PF00094">
    <property type="entry name" value="VWD"/>
    <property type="match status" value="1"/>
</dbReference>
<proteinExistence type="predicted"/>
<feature type="chain" id="PRO_5035743436" description="BMP-binding endothelial regulator protein" evidence="5">
    <location>
        <begin position="22"/>
        <end position="618"/>
    </location>
</feature>
<dbReference type="SMART" id="SM00214">
    <property type="entry name" value="VWC"/>
    <property type="match status" value="3"/>
</dbReference>
<feature type="region of interest" description="Disordered" evidence="4">
    <location>
        <begin position="487"/>
        <end position="507"/>
    </location>
</feature>
<dbReference type="PROSITE" id="PS01208">
    <property type="entry name" value="VWFC_1"/>
    <property type="match status" value="1"/>
</dbReference>
<dbReference type="PROSITE" id="PS51233">
    <property type="entry name" value="VWFD"/>
    <property type="match status" value="1"/>
</dbReference>
<dbReference type="EMBL" id="CAJHNH020001947">
    <property type="protein sequence ID" value="CAG5125091.1"/>
    <property type="molecule type" value="Genomic_DNA"/>
</dbReference>
<dbReference type="InterPro" id="IPR001846">
    <property type="entry name" value="VWF_type-D"/>
</dbReference>
<comment type="caution">
    <text evidence="8">The sequence shown here is derived from an EMBL/GenBank/DDBJ whole genome shotgun (WGS) entry which is preliminary data.</text>
</comment>
<evidence type="ECO:0000256" key="3">
    <source>
        <dbReference type="ARBA" id="ARBA00022729"/>
    </source>
</evidence>
<reference evidence="8" key="1">
    <citation type="submission" date="2021-04" db="EMBL/GenBank/DDBJ databases">
        <authorList>
            <consortium name="Molecular Ecology Group"/>
        </authorList>
    </citation>
    <scope>NUCLEOTIDE SEQUENCE</scope>
</reference>
<dbReference type="PROSITE" id="PS50184">
    <property type="entry name" value="VWFC_2"/>
    <property type="match status" value="2"/>
</dbReference>
<keyword evidence="3 5" id="KW-0732">Signal</keyword>
<dbReference type="Gene3D" id="6.20.200.20">
    <property type="match status" value="3"/>
</dbReference>
<gene>
    <name evidence="8" type="ORF">CUNI_LOCUS10649</name>
</gene>
<evidence type="ECO:0000259" key="7">
    <source>
        <dbReference type="PROSITE" id="PS51233"/>
    </source>
</evidence>
<evidence type="ECO:0000259" key="6">
    <source>
        <dbReference type="PROSITE" id="PS50184"/>
    </source>
</evidence>
<dbReference type="SUPFAM" id="SSF57603">
    <property type="entry name" value="FnI-like domain"/>
    <property type="match status" value="3"/>
</dbReference>
<evidence type="ECO:0000256" key="5">
    <source>
        <dbReference type="SAM" id="SignalP"/>
    </source>
</evidence>
<dbReference type="InterPro" id="IPR001007">
    <property type="entry name" value="VWF_dom"/>
</dbReference>
<evidence type="ECO:0008006" key="10">
    <source>
        <dbReference type="Google" id="ProtNLM"/>
    </source>
</evidence>
<feature type="domain" description="VWFD" evidence="7">
    <location>
        <begin position="266"/>
        <end position="439"/>
    </location>
</feature>
<dbReference type="SMART" id="SM00216">
    <property type="entry name" value="VWD"/>
    <property type="match status" value="1"/>
</dbReference>
<dbReference type="PANTHER" id="PTHR46698:SF4">
    <property type="entry name" value="CROSSVEINLESS 2"/>
    <property type="match status" value="1"/>
</dbReference>
<dbReference type="OrthoDB" id="6019304at2759"/>
<organism evidence="8 9">
    <name type="scientific">Candidula unifasciata</name>
    <dbReference type="NCBI Taxonomy" id="100452"/>
    <lineage>
        <taxon>Eukaryota</taxon>
        <taxon>Metazoa</taxon>
        <taxon>Spiralia</taxon>
        <taxon>Lophotrochozoa</taxon>
        <taxon>Mollusca</taxon>
        <taxon>Gastropoda</taxon>
        <taxon>Heterobranchia</taxon>
        <taxon>Euthyneura</taxon>
        <taxon>Panpulmonata</taxon>
        <taxon>Eupulmonata</taxon>
        <taxon>Stylommatophora</taxon>
        <taxon>Helicina</taxon>
        <taxon>Helicoidea</taxon>
        <taxon>Geomitridae</taxon>
        <taxon>Candidula</taxon>
    </lineage>
</organism>
<evidence type="ECO:0000313" key="8">
    <source>
        <dbReference type="EMBL" id="CAG5125091.1"/>
    </source>
</evidence>
<feature type="signal peptide" evidence="5">
    <location>
        <begin position="1"/>
        <end position="21"/>
    </location>
</feature>
<name>A0A8S3ZDP0_9EUPU</name>
<dbReference type="Pfam" id="PF00093">
    <property type="entry name" value="VWC"/>
    <property type="match status" value="2"/>
</dbReference>
<evidence type="ECO:0000313" key="9">
    <source>
        <dbReference type="Proteomes" id="UP000678393"/>
    </source>
</evidence>
<dbReference type="InterPro" id="IPR052424">
    <property type="entry name" value="Kielin_Chordin-BMP_Reg"/>
</dbReference>
<feature type="domain" description="VWFC" evidence="6">
    <location>
        <begin position="195"/>
        <end position="256"/>
    </location>
</feature>
<evidence type="ECO:0000256" key="1">
    <source>
        <dbReference type="ARBA" id="ARBA00004613"/>
    </source>
</evidence>
<dbReference type="PANTHER" id="PTHR46698">
    <property type="entry name" value="CROSSVEINLESS 2"/>
    <property type="match status" value="1"/>
</dbReference>
<protein>
    <recommendedName>
        <fullName evidence="10">BMP-binding endothelial regulator protein</fullName>
    </recommendedName>
</protein>
<evidence type="ECO:0000256" key="4">
    <source>
        <dbReference type="SAM" id="MobiDB-lite"/>
    </source>
</evidence>
<sequence>MKHFTKLFLALATGLYYLCHCYNKQDHTKNVVQALLVRVARVARSCCPSWPRLVAFALNRQLCCYHDGIEYLDSEVFSLKQNPGIQCVCKQGNTTCSKRLCPVLNCPEEKIYFDGTDKCPKCKGQRMVFDTPRSCFFAKRVFASGERHVLDNCTSCVCVQGTMICDRQQCPELACSPKDQIIMTGMCCPTCKKRLSCPVANETMKHEQTWQRDKCTTCTCRDGAVRCAPKWCPHTSICPDDYRLRYREHHCCPVCTRSKFTDHYDGICTLHGQRSDVIGTFDGKTYNIDGFCTHDLIRDCAHGHLTVKVKYKTKSGVQKHIDIVTIRFGSTSIKLYKSSEIRINRTNLFSNHFNSNNFSLKIQPSQIIVKVKAGIHVNWNLNDRLSIKISGSYFQTGSLCGLCGDFDGDESNDLVNKKGHMVEDASLMAFTWVRGKLCKQHLPETDRGSSVGKKHFSIRYPYHKSRLAVKFGHQKQIDLLGFSQAGPSKTSRQFEGGRLNNNLNNTNDTSLNYTSSLNDSSALEDSSPPAISNFSEVNMDNGETHFSVDIESDIENNITERTVAAEYNTSAEDKTTLYPTACYINSLEWMKARDKCHRISSLQLNNCSSGFHNADFIR</sequence>
<accession>A0A8S3ZDP0</accession>
<dbReference type="GO" id="GO:0005576">
    <property type="term" value="C:extracellular region"/>
    <property type="evidence" value="ECO:0007669"/>
    <property type="project" value="UniProtKB-SubCell"/>
</dbReference>
<dbReference type="Proteomes" id="UP000678393">
    <property type="component" value="Unassembled WGS sequence"/>
</dbReference>
<comment type="subcellular location">
    <subcellularLocation>
        <location evidence="1">Secreted</location>
    </subcellularLocation>
</comment>
<dbReference type="AlphaFoldDB" id="A0A8S3ZDP0"/>
<evidence type="ECO:0000256" key="2">
    <source>
        <dbReference type="ARBA" id="ARBA00022525"/>
    </source>
</evidence>
<feature type="domain" description="VWFC" evidence="6">
    <location>
        <begin position="133"/>
        <end position="192"/>
    </location>
</feature>